<feature type="region of interest" description="Disordered" evidence="1">
    <location>
        <begin position="369"/>
        <end position="389"/>
    </location>
</feature>
<sequence length="929" mass="100209">MAEIRIPRDRIPHDILLRLQAIGQSVMFPVTGSPPPTQPASQSAVTSSATNYSVSTAPLFTNTSAAAAVWASSTPTATAAATTAVPGVAQCSSSSSPSSSSSSSSSFPSLHSSSLQFNPVSIPVATTACPAQIHIDTRVSLSPDNMSSTSLSPSLQSPRLSVMPSSMSSSPSLSHTPPPPPQPSSSLPFNSLASSPKIYPTAESTPLSHQTQSSASITHHQKSNSGKKSPTRHMTSETRHMTSKPRQLTSEPRAMTSEADLRQQTIDETDGADPGSIVHVLSEHPNSKRHKPEVDDSDIVRVFPLADEHDSEEVDSSQRYPVDDDSGIVRIFPESYSDVKRQQGSSPFRENDTGGCTAEESNMVNVFSPSKRADSQSGVPSCTNARAGSKTDICASEMPAASTVRYLPPPQHSFTSPAAFNNSRSHHAPSHLSRPNSSGLHFPSNHASRTSPTPPSLSHSPSANQTPSRHSRASPQTTQKLLDAQDFSSGNNRHGQQTVPKDIITPAAGRKLGHFRHSSALSVCAAARRSPEIPTPPQTPDDAEDDEVFSYDVVSVADDGFSSRRLGVDAFRLSQESTPQKESHAPLRHNSDSRSYESRHAHGFRTSPFSPAQKMSELNVGDRQHTRKRLSFEEEDLATPLSSSQTIQYHSDSALANHSSQYFHACNTFAPQIFASQGQLLRLPNMPINSLANQRNCPQSPSPCMSQAPPSSVQNAPLASTSVLQSHTPTKCEPLAPPPSPFRPTSVNPSSIPEVKDIIERLSSPGQMLPRSRLHSDGDREAESQMHTFGGSPVYGRGSPVLAPPRARGQTFSHGKRRRLDHCDEHDGPSPTFGSAHSQSIPRPESTEAKRETCACATIERNFLQMAEGAYKNIRRMDSTVADFDRFRQELAQTNTILRESFAIIENFKSICEHKGVSSMSSDNVHQFG</sequence>
<feature type="region of interest" description="Disordered" evidence="1">
    <location>
        <begin position="695"/>
        <end position="849"/>
    </location>
</feature>
<feature type="compositionally biased region" description="Basic and acidic residues" evidence="1">
    <location>
        <begin position="579"/>
        <end position="600"/>
    </location>
</feature>
<feature type="compositionally biased region" description="Polar residues" evidence="1">
    <location>
        <begin position="832"/>
        <end position="841"/>
    </location>
</feature>
<feature type="compositionally biased region" description="Polar residues" evidence="1">
    <location>
        <begin position="375"/>
        <end position="386"/>
    </location>
</feature>
<name>A0ABM0KB64_APLCA</name>
<dbReference type="GeneID" id="101849521"/>
<feature type="compositionally biased region" description="Polar residues" evidence="1">
    <location>
        <begin position="412"/>
        <end position="423"/>
    </location>
</feature>
<feature type="region of interest" description="Disordered" evidence="1">
    <location>
        <begin position="140"/>
        <end position="296"/>
    </location>
</feature>
<protein>
    <submittedName>
        <fullName evidence="3">Mucin-12</fullName>
    </submittedName>
</protein>
<gene>
    <name evidence="3" type="primary">LOC101849521</name>
</gene>
<feature type="compositionally biased region" description="Basic and acidic residues" evidence="1">
    <location>
        <begin position="774"/>
        <end position="784"/>
    </location>
</feature>
<organism evidence="2 3">
    <name type="scientific">Aplysia californica</name>
    <name type="common">California sea hare</name>
    <dbReference type="NCBI Taxonomy" id="6500"/>
    <lineage>
        <taxon>Eukaryota</taxon>
        <taxon>Metazoa</taxon>
        <taxon>Spiralia</taxon>
        <taxon>Lophotrochozoa</taxon>
        <taxon>Mollusca</taxon>
        <taxon>Gastropoda</taxon>
        <taxon>Heterobranchia</taxon>
        <taxon>Euthyneura</taxon>
        <taxon>Tectipleura</taxon>
        <taxon>Aplysiida</taxon>
        <taxon>Aplysioidea</taxon>
        <taxon>Aplysiidae</taxon>
        <taxon>Aplysia</taxon>
    </lineage>
</organism>
<evidence type="ECO:0000313" key="2">
    <source>
        <dbReference type="Proteomes" id="UP000694888"/>
    </source>
</evidence>
<feature type="compositionally biased region" description="Polar residues" evidence="1">
    <location>
        <begin position="463"/>
        <end position="477"/>
    </location>
</feature>
<proteinExistence type="predicted"/>
<feature type="region of interest" description="Disordered" evidence="1">
    <location>
        <begin position="88"/>
        <end position="108"/>
    </location>
</feature>
<reference evidence="3" key="1">
    <citation type="submission" date="2025-08" db="UniProtKB">
        <authorList>
            <consortium name="RefSeq"/>
        </authorList>
    </citation>
    <scope>IDENTIFICATION</scope>
</reference>
<keyword evidence="2" id="KW-1185">Reference proteome</keyword>
<accession>A0ABM0KB64</accession>
<dbReference type="Proteomes" id="UP000694888">
    <property type="component" value="Unplaced"/>
</dbReference>
<feature type="region of interest" description="Disordered" evidence="1">
    <location>
        <begin position="404"/>
        <end position="477"/>
    </location>
</feature>
<evidence type="ECO:0000313" key="3">
    <source>
        <dbReference type="RefSeq" id="XP_005113387.1"/>
    </source>
</evidence>
<evidence type="ECO:0000256" key="1">
    <source>
        <dbReference type="SAM" id="MobiDB-lite"/>
    </source>
</evidence>
<feature type="region of interest" description="Disordered" evidence="1">
    <location>
        <begin position="526"/>
        <end position="545"/>
    </location>
</feature>
<feature type="compositionally biased region" description="Polar residues" evidence="1">
    <location>
        <begin position="202"/>
        <end position="228"/>
    </location>
</feature>
<feature type="compositionally biased region" description="Polar residues" evidence="1">
    <location>
        <begin position="695"/>
        <end position="729"/>
    </location>
</feature>
<feature type="compositionally biased region" description="Low complexity" evidence="1">
    <location>
        <begin position="140"/>
        <end position="175"/>
    </location>
</feature>
<feature type="compositionally biased region" description="Low complexity" evidence="1">
    <location>
        <begin position="184"/>
        <end position="196"/>
    </location>
</feature>
<feature type="compositionally biased region" description="Low complexity" evidence="1">
    <location>
        <begin position="448"/>
        <end position="462"/>
    </location>
</feature>
<dbReference type="RefSeq" id="XP_005113387.1">
    <property type="nucleotide sequence ID" value="XM_005113330.3"/>
</dbReference>
<feature type="region of interest" description="Disordered" evidence="1">
    <location>
        <begin position="573"/>
        <end position="627"/>
    </location>
</feature>